<dbReference type="InterPro" id="IPR036425">
    <property type="entry name" value="MoaB/Mog-like_dom_sf"/>
</dbReference>
<dbReference type="Pfam" id="PF00994">
    <property type="entry name" value="MoCF_biosynth"/>
    <property type="match status" value="1"/>
</dbReference>
<dbReference type="NCBIfam" id="NF001813">
    <property type="entry name" value="PRK00549.1"/>
    <property type="match status" value="1"/>
</dbReference>
<dbReference type="InterPro" id="IPR008135">
    <property type="entry name" value="Competence-induced_CinA"/>
</dbReference>
<dbReference type="NCBIfam" id="TIGR00177">
    <property type="entry name" value="molyb_syn"/>
    <property type="match status" value="1"/>
</dbReference>
<gene>
    <name evidence="3" type="ORF">HC175_02155</name>
</gene>
<dbReference type="PANTHER" id="PTHR13939:SF0">
    <property type="entry name" value="NMN AMIDOHYDROLASE-LIKE PROTEIN YFAY"/>
    <property type="match status" value="1"/>
</dbReference>
<evidence type="ECO:0000259" key="2">
    <source>
        <dbReference type="SMART" id="SM00852"/>
    </source>
</evidence>
<evidence type="ECO:0000313" key="3">
    <source>
        <dbReference type="EMBL" id="NJW51719.1"/>
    </source>
</evidence>
<accession>A0ABX1CWJ0</accession>
<dbReference type="HAMAP" id="MF_00226_B">
    <property type="entry name" value="CinA_B"/>
    <property type="match status" value="1"/>
</dbReference>
<dbReference type="NCBIfam" id="TIGR00200">
    <property type="entry name" value="cinA_nterm"/>
    <property type="match status" value="1"/>
</dbReference>
<dbReference type="EMBL" id="JAAVJR010000001">
    <property type="protein sequence ID" value="NJW51719.1"/>
    <property type="molecule type" value="Genomic_DNA"/>
</dbReference>
<dbReference type="PANTHER" id="PTHR13939">
    <property type="entry name" value="NICOTINAMIDE-NUCLEOTIDE AMIDOHYDROLASE PNCC"/>
    <property type="match status" value="1"/>
</dbReference>
<dbReference type="Gene3D" id="3.40.980.10">
    <property type="entry name" value="MoaB/Mog-like domain"/>
    <property type="match status" value="1"/>
</dbReference>
<dbReference type="InterPro" id="IPR001453">
    <property type="entry name" value="MoaB/Mog_dom"/>
</dbReference>
<feature type="domain" description="MoaB/Mog" evidence="2">
    <location>
        <begin position="4"/>
        <end position="172"/>
    </location>
</feature>
<dbReference type="RefSeq" id="WP_168136866.1">
    <property type="nucleotide sequence ID" value="NZ_JAAVJR010000001.1"/>
</dbReference>
<dbReference type="SUPFAM" id="SSF142433">
    <property type="entry name" value="CinA-like"/>
    <property type="match status" value="1"/>
</dbReference>
<dbReference type="NCBIfam" id="TIGR00199">
    <property type="entry name" value="PncC_domain"/>
    <property type="match status" value="1"/>
</dbReference>
<dbReference type="InterPro" id="IPR008136">
    <property type="entry name" value="CinA_C"/>
</dbReference>
<reference evidence="3 4" key="1">
    <citation type="submission" date="2020-03" db="EMBL/GenBank/DDBJ databases">
        <title>Salinimicrobium sp. nov, isolated from SCS.</title>
        <authorList>
            <person name="Cao W.R."/>
        </authorList>
    </citation>
    <scope>NUCLEOTIDE SEQUENCE [LARGE SCALE GENOMIC DNA]</scope>
    <source>
        <strain evidence="4">J15B91</strain>
    </source>
</reference>
<name>A0ABX1CWJ0_9FLAO</name>
<dbReference type="Pfam" id="PF02464">
    <property type="entry name" value="CinA"/>
    <property type="match status" value="1"/>
</dbReference>
<protein>
    <recommendedName>
        <fullName evidence="1">CinA-like protein</fullName>
    </recommendedName>
</protein>
<evidence type="ECO:0000313" key="4">
    <source>
        <dbReference type="Proteomes" id="UP000703674"/>
    </source>
</evidence>
<keyword evidence="4" id="KW-1185">Reference proteome</keyword>
<sequence length="414" mass="45547">MTAEIITIGDEILIGQIVDSNSAFIAKELNLIGISVYQITSVQDEKAHIRTTLAEASKRADIIILTGGLGPTKDDVTKYTFAEFFEDQLVLNEKVLGHIEELFSKYKKTPISDLNREQAMLPSKAVPLHNKYGTAPGMWMEKDGKVFISLPGVPYEMMQLMEGEVIPRLQQKFHRPYIYHKTILTQGEGESAIANRLAAFEEKLPSHIKLAYLPDLGSVRLRLSGKGEHEEELISAVEKQVEGLYELLGDIIAEEQEEDEKIAVQISKLLTSQKKFLSAAESCTGGALAAEFTTHPGASSCFIGGMVSYATNVKSENLGVPKDLIEKYSVVSAEVAEAMAKHAKKMFRTDYALSTTGNAGPTKGDSDAEVGTVYIGLATPEKIYSKKFIFGNSRDQVVKQTVQKAFEMILKEIS</sequence>
<dbReference type="CDD" id="cd00885">
    <property type="entry name" value="cinA"/>
    <property type="match status" value="1"/>
</dbReference>
<dbReference type="InterPro" id="IPR036653">
    <property type="entry name" value="CinA-like_C"/>
</dbReference>
<comment type="caution">
    <text evidence="3">The sequence shown here is derived from an EMBL/GenBank/DDBJ whole genome shotgun (WGS) entry which is preliminary data.</text>
</comment>
<dbReference type="Proteomes" id="UP000703674">
    <property type="component" value="Unassembled WGS sequence"/>
</dbReference>
<dbReference type="InterPro" id="IPR041424">
    <property type="entry name" value="CinA_KH"/>
</dbReference>
<comment type="similarity">
    <text evidence="1">Belongs to the CinA family.</text>
</comment>
<dbReference type="SUPFAM" id="SSF53218">
    <property type="entry name" value="Molybdenum cofactor biosynthesis proteins"/>
    <property type="match status" value="1"/>
</dbReference>
<dbReference type="InterPro" id="IPR050101">
    <property type="entry name" value="CinA"/>
</dbReference>
<evidence type="ECO:0000256" key="1">
    <source>
        <dbReference type="HAMAP-Rule" id="MF_00226"/>
    </source>
</evidence>
<organism evidence="3 4">
    <name type="scientific">Salinimicrobium oceani</name>
    <dbReference type="NCBI Taxonomy" id="2722702"/>
    <lineage>
        <taxon>Bacteria</taxon>
        <taxon>Pseudomonadati</taxon>
        <taxon>Bacteroidota</taxon>
        <taxon>Flavobacteriia</taxon>
        <taxon>Flavobacteriales</taxon>
        <taxon>Flavobacteriaceae</taxon>
        <taxon>Salinimicrobium</taxon>
    </lineage>
</organism>
<dbReference type="Gene3D" id="3.90.950.20">
    <property type="entry name" value="CinA-like"/>
    <property type="match status" value="1"/>
</dbReference>
<dbReference type="Pfam" id="PF18146">
    <property type="entry name" value="CinA_KH"/>
    <property type="match status" value="1"/>
</dbReference>
<dbReference type="PIRSF" id="PIRSF006728">
    <property type="entry name" value="CinA"/>
    <property type="match status" value="1"/>
</dbReference>
<proteinExistence type="inferred from homology"/>
<dbReference type="SMART" id="SM00852">
    <property type="entry name" value="MoCF_biosynth"/>
    <property type="match status" value="1"/>
</dbReference>